<gene>
    <name evidence="3" type="ORF">FCL38_07490</name>
    <name evidence="2" type="ORF">FHS02_001896</name>
</gene>
<name>A0A4P8HPN6_9BURK</name>
<keyword evidence="1" id="KW-1133">Transmembrane helix</keyword>
<evidence type="ECO:0000313" key="4">
    <source>
        <dbReference type="Proteomes" id="UP000298763"/>
    </source>
</evidence>
<dbReference type="RefSeq" id="WP_137313169.1">
    <property type="nucleotide sequence ID" value="NZ_CP040017.1"/>
</dbReference>
<feature type="transmembrane region" description="Helical" evidence="1">
    <location>
        <begin position="7"/>
        <end position="25"/>
    </location>
</feature>
<reference evidence="2 5" key="2">
    <citation type="submission" date="2020-08" db="EMBL/GenBank/DDBJ databases">
        <title>Genomic Encyclopedia of Type Strains, Phase III (KMG-III): the genomes of soil and plant-associated and newly described type strains.</title>
        <authorList>
            <person name="Whitman W."/>
        </authorList>
    </citation>
    <scope>NUCLEOTIDE SEQUENCE [LARGE SCALE GENOMIC DNA]</scope>
    <source>
        <strain evidence="2 5">CECT 7753</strain>
    </source>
</reference>
<evidence type="ECO:0000256" key="1">
    <source>
        <dbReference type="SAM" id="Phobius"/>
    </source>
</evidence>
<dbReference type="EMBL" id="CP040017">
    <property type="protein sequence ID" value="QCP10285.1"/>
    <property type="molecule type" value="Genomic_DNA"/>
</dbReference>
<evidence type="ECO:0000313" key="5">
    <source>
        <dbReference type="Proteomes" id="UP000584325"/>
    </source>
</evidence>
<accession>A0A4P8HPN6</accession>
<protein>
    <submittedName>
        <fullName evidence="2">Putative membrane protein</fullName>
    </submittedName>
</protein>
<sequence length="121" mass="13507">MKSERFRYVMLLYGALLVTGCAAWFLAPDVFFVVLLATGGALSCTAWQSIHESYIGGHLSARRKLLNLKVMVLLTVVSAIATVVTYVTSDRIEWPGLWLGFTVYSLQCLALRRPGKQIWLP</sequence>
<keyword evidence="1" id="KW-0472">Membrane</keyword>
<feature type="transmembrane region" description="Helical" evidence="1">
    <location>
        <begin position="70"/>
        <end position="88"/>
    </location>
</feature>
<keyword evidence="4" id="KW-1185">Reference proteome</keyword>
<dbReference type="EMBL" id="JACHXS010000003">
    <property type="protein sequence ID" value="MBB3221089.1"/>
    <property type="molecule type" value="Genomic_DNA"/>
</dbReference>
<dbReference type="AlphaFoldDB" id="A0A4P8HPN6"/>
<dbReference type="Proteomes" id="UP000584325">
    <property type="component" value="Unassembled WGS sequence"/>
</dbReference>
<reference evidence="3 4" key="1">
    <citation type="submission" date="2019-05" db="EMBL/GenBank/DDBJ databases">
        <title>Draft Genome Sequences of Six Type Strains of the Genus Massilia.</title>
        <authorList>
            <person name="Miess H."/>
            <person name="Frediansyhah A."/>
            <person name="Gross H."/>
        </authorList>
    </citation>
    <scope>NUCLEOTIDE SEQUENCE [LARGE SCALE GENOMIC DNA]</scope>
    <source>
        <strain evidence="3 4">DSMZ 26121</strain>
    </source>
</reference>
<feature type="transmembrane region" description="Helical" evidence="1">
    <location>
        <begin position="31"/>
        <end position="50"/>
    </location>
</feature>
<organism evidence="2 5">
    <name type="scientific">Pseudoduganella umbonata</name>
    <dbReference type="NCBI Taxonomy" id="864828"/>
    <lineage>
        <taxon>Bacteria</taxon>
        <taxon>Pseudomonadati</taxon>
        <taxon>Pseudomonadota</taxon>
        <taxon>Betaproteobacteria</taxon>
        <taxon>Burkholderiales</taxon>
        <taxon>Oxalobacteraceae</taxon>
        <taxon>Telluria group</taxon>
        <taxon>Pseudoduganella</taxon>
    </lineage>
</organism>
<evidence type="ECO:0000313" key="2">
    <source>
        <dbReference type="EMBL" id="MBB3221089.1"/>
    </source>
</evidence>
<evidence type="ECO:0000313" key="3">
    <source>
        <dbReference type="EMBL" id="QCP10285.1"/>
    </source>
</evidence>
<dbReference type="PROSITE" id="PS51257">
    <property type="entry name" value="PROKAR_LIPOPROTEIN"/>
    <property type="match status" value="1"/>
</dbReference>
<keyword evidence="1" id="KW-0812">Transmembrane</keyword>
<dbReference type="Proteomes" id="UP000298763">
    <property type="component" value="Chromosome"/>
</dbReference>
<proteinExistence type="predicted"/>